<evidence type="ECO:0000313" key="1">
    <source>
        <dbReference type="EMBL" id="GAA1222460.1"/>
    </source>
</evidence>
<sequence length="83" mass="8842">MRISPEMFFARTRLEEPKTSIAHAPLGNALFTRSGAVSGIEPMTAGAGEVALAPHYVENWSTTGGLRIMWRSVGVVIAPVGAF</sequence>
<dbReference type="Proteomes" id="UP001500943">
    <property type="component" value="Unassembled WGS sequence"/>
</dbReference>
<keyword evidence="2" id="KW-1185">Reference proteome</keyword>
<organism evidence="1 2">
    <name type="scientific">Rhodoglobus aureus</name>
    <dbReference type="NCBI Taxonomy" id="191497"/>
    <lineage>
        <taxon>Bacteria</taxon>
        <taxon>Bacillati</taxon>
        <taxon>Actinomycetota</taxon>
        <taxon>Actinomycetes</taxon>
        <taxon>Micrococcales</taxon>
        <taxon>Microbacteriaceae</taxon>
        <taxon>Rhodoglobus</taxon>
    </lineage>
</organism>
<comment type="caution">
    <text evidence="1">The sequence shown here is derived from an EMBL/GenBank/DDBJ whole genome shotgun (WGS) entry which is preliminary data.</text>
</comment>
<gene>
    <name evidence="1" type="ORF">GCM10009655_22550</name>
</gene>
<protein>
    <submittedName>
        <fullName evidence="1">Uncharacterized protein</fullName>
    </submittedName>
</protein>
<accession>A0ABN1VWT6</accession>
<evidence type="ECO:0000313" key="2">
    <source>
        <dbReference type="Proteomes" id="UP001500943"/>
    </source>
</evidence>
<dbReference type="RefSeq" id="WP_343925906.1">
    <property type="nucleotide sequence ID" value="NZ_BAAAKW010000035.1"/>
</dbReference>
<dbReference type="EMBL" id="BAAAKW010000035">
    <property type="protein sequence ID" value="GAA1222460.1"/>
    <property type="molecule type" value="Genomic_DNA"/>
</dbReference>
<proteinExistence type="predicted"/>
<reference evidence="1 2" key="1">
    <citation type="journal article" date="2019" name="Int. J. Syst. Evol. Microbiol.">
        <title>The Global Catalogue of Microorganisms (GCM) 10K type strain sequencing project: providing services to taxonomists for standard genome sequencing and annotation.</title>
        <authorList>
            <consortium name="The Broad Institute Genomics Platform"/>
            <consortium name="The Broad Institute Genome Sequencing Center for Infectious Disease"/>
            <person name="Wu L."/>
            <person name="Ma J."/>
        </authorList>
    </citation>
    <scope>NUCLEOTIDE SEQUENCE [LARGE SCALE GENOMIC DNA]</scope>
    <source>
        <strain evidence="1 2">JCM 12762</strain>
    </source>
</reference>
<name>A0ABN1VWT6_9MICO</name>